<dbReference type="GO" id="GO:0019363">
    <property type="term" value="P:pyridine nucleotide biosynthetic process"/>
    <property type="evidence" value="ECO:0007669"/>
    <property type="project" value="UniProtKB-KW"/>
</dbReference>
<evidence type="ECO:0000256" key="7">
    <source>
        <dbReference type="ARBA" id="ARBA00043224"/>
    </source>
</evidence>
<organism evidence="9 10">
    <name type="scientific">Clostridium scatologenes</name>
    <dbReference type="NCBI Taxonomy" id="1548"/>
    <lineage>
        <taxon>Bacteria</taxon>
        <taxon>Bacillati</taxon>
        <taxon>Bacillota</taxon>
        <taxon>Clostridia</taxon>
        <taxon>Eubacteriales</taxon>
        <taxon>Clostridiaceae</taxon>
        <taxon>Clostridium</taxon>
    </lineage>
</organism>
<proteinExistence type="inferred from homology"/>
<dbReference type="PANTHER" id="PTHR11080">
    <property type="entry name" value="PYRAZINAMIDASE/NICOTINAMIDASE"/>
    <property type="match status" value="1"/>
</dbReference>
<keyword evidence="3" id="KW-0479">Metal-binding</keyword>
<evidence type="ECO:0000256" key="1">
    <source>
        <dbReference type="ARBA" id="ARBA00006336"/>
    </source>
</evidence>
<dbReference type="InterPro" id="IPR036380">
    <property type="entry name" value="Isochorismatase-like_sf"/>
</dbReference>
<feature type="domain" description="Isochorismatase-like" evidence="8">
    <location>
        <begin position="6"/>
        <end position="187"/>
    </location>
</feature>
<dbReference type="STRING" id="1548.CSCA_4894"/>
<dbReference type="EC" id="3.5.1.19" evidence="6"/>
<evidence type="ECO:0000256" key="3">
    <source>
        <dbReference type="ARBA" id="ARBA00022723"/>
    </source>
</evidence>
<sequence length="188" mass="21136">MNEKSLLIIDCQNDFITGSLACQNSEKAISNIVDYINKNPELKVFYSCDWHKITNKSFQKNGGIWPVHCVEGTEGASLSNKFTLEIKDKNKSPQNAEIVFKKGINDDVEEYSAYNALNLKNKRLSDTLDNEIVICGIASEYCVKETILELQKNGFNITILANGLGYVDKSNHSTTLKEFEKSGTHIIY</sequence>
<dbReference type="InterPro" id="IPR052347">
    <property type="entry name" value="Isochorismatase_Nicotinamidase"/>
</dbReference>
<dbReference type="SUPFAM" id="SSF52499">
    <property type="entry name" value="Isochorismatase-like hydrolases"/>
    <property type="match status" value="1"/>
</dbReference>
<dbReference type="HOGENOM" id="CLU_068979_13_1_9"/>
<dbReference type="EMBL" id="CP009933">
    <property type="protein sequence ID" value="AKA72019.1"/>
    <property type="molecule type" value="Genomic_DNA"/>
</dbReference>
<dbReference type="GO" id="GO:0046872">
    <property type="term" value="F:metal ion binding"/>
    <property type="evidence" value="ECO:0007669"/>
    <property type="project" value="UniProtKB-KW"/>
</dbReference>
<evidence type="ECO:0000256" key="5">
    <source>
        <dbReference type="ARBA" id="ARBA00037900"/>
    </source>
</evidence>
<dbReference type="Gene3D" id="3.40.50.850">
    <property type="entry name" value="Isochorismatase-like"/>
    <property type="match status" value="1"/>
</dbReference>
<dbReference type="GO" id="GO:0008936">
    <property type="term" value="F:nicotinamidase activity"/>
    <property type="evidence" value="ECO:0007669"/>
    <property type="project" value="UniProtKB-EC"/>
</dbReference>
<evidence type="ECO:0000313" key="9">
    <source>
        <dbReference type="EMBL" id="AKA72019.1"/>
    </source>
</evidence>
<dbReference type="KEGG" id="csq:CSCA_4894"/>
<evidence type="ECO:0000256" key="2">
    <source>
        <dbReference type="ARBA" id="ARBA00022642"/>
    </source>
</evidence>
<dbReference type="Proteomes" id="UP000033115">
    <property type="component" value="Chromosome"/>
</dbReference>
<comment type="pathway">
    <text evidence="5">Cofactor biosynthesis; nicotinate biosynthesis; nicotinate from nicotinamide: step 1/1.</text>
</comment>
<dbReference type="PANTHER" id="PTHR11080:SF2">
    <property type="entry name" value="LD05707P"/>
    <property type="match status" value="1"/>
</dbReference>
<evidence type="ECO:0000259" key="8">
    <source>
        <dbReference type="Pfam" id="PF00857"/>
    </source>
</evidence>
<keyword evidence="4 9" id="KW-0378">Hydrolase</keyword>
<protein>
    <recommendedName>
        <fullName evidence="6">nicotinamidase</fullName>
        <ecNumber evidence="6">3.5.1.19</ecNumber>
    </recommendedName>
    <alternativeName>
        <fullName evidence="7">Nicotinamide deamidase</fullName>
    </alternativeName>
</protein>
<comment type="similarity">
    <text evidence="1">Belongs to the isochorismatase family.</text>
</comment>
<reference evidence="9 10" key="1">
    <citation type="journal article" date="2015" name="J. Biotechnol.">
        <title>Complete genome sequence of a malodorant-producing acetogen, Clostridium scatologenes ATCC 25775(T).</title>
        <authorList>
            <person name="Zhu Z."/>
            <person name="Guo T."/>
            <person name="Zheng H."/>
            <person name="Song T."/>
            <person name="Ouyang P."/>
            <person name="Xie J."/>
        </authorList>
    </citation>
    <scope>NUCLEOTIDE SEQUENCE [LARGE SCALE GENOMIC DNA]</scope>
    <source>
        <strain evidence="9 10">ATCC 25775</strain>
    </source>
</reference>
<dbReference type="RefSeq" id="WP_029162387.1">
    <property type="nucleotide sequence ID" value="NZ_CP009933.1"/>
</dbReference>
<evidence type="ECO:0000256" key="4">
    <source>
        <dbReference type="ARBA" id="ARBA00022801"/>
    </source>
</evidence>
<evidence type="ECO:0000313" key="10">
    <source>
        <dbReference type="Proteomes" id="UP000033115"/>
    </source>
</evidence>
<keyword evidence="2" id="KW-0662">Pyridine nucleotide biosynthesis</keyword>
<gene>
    <name evidence="9" type="ORF">CSCA_4894</name>
</gene>
<dbReference type="Pfam" id="PF00857">
    <property type="entry name" value="Isochorismatase"/>
    <property type="match status" value="1"/>
</dbReference>
<dbReference type="AlphaFoldDB" id="A0A0E3M8Q6"/>
<dbReference type="InterPro" id="IPR000868">
    <property type="entry name" value="Isochorismatase-like_dom"/>
</dbReference>
<evidence type="ECO:0000256" key="6">
    <source>
        <dbReference type="ARBA" id="ARBA00039017"/>
    </source>
</evidence>
<accession>A0A0E3M8Q6</accession>
<name>A0A0E3M8Q6_CLOSL</name>
<keyword evidence="10" id="KW-1185">Reference proteome</keyword>